<dbReference type="GO" id="GO:0003824">
    <property type="term" value="F:catalytic activity"/>
    <property type="evidence" value="ECO:0007669"/>
    <property type="project" value="InterPro"/>
</dbReference>
<accession>A0A221UTJ3</accession>
<dbReference type="EMBL" id="CP022515">
    <property type="protein sequence ID" value="ASO04709.1"/>
    <property type="molecule type" value="Genomic_DNA"/>
</dbReference>
<evidence type="ECO:0000259" key="2">
    <source>
        <dbReference type="Pfam" id="PF01676"/>
    </source>
</evidence>
<evidence type="ECO:0000256" key="1">
    <source>
        <dbReference type="SAM" id="SignalP"/>
    </source>
</evidence>
<protein>
    <submittedName>
        <fullName evidence="3">Phosphoglyceromutase</fullName>
    </submittedName>
</protein>
<dbReference type="SUPFAM" id="SSF53649">
    <property type="entry name" value="Alkaline phosphatase-like"/>
    <property type="match status" value="1"/>
</dbReference>
<dbReference type="InterPro" id="IPR006124">
    <property type="entry name" value="Metalloenzyme"/>
</dbReference>
<dbReference type="Gene3D" id="3.40.720.10">
    <property type="entry name" value="Alkaline Phosphatase, subunit A"/>
    <property type="match status" value="1"/>
</dbReference>
<dbReference type="RefSeq" id="WP_031445950.1">
    <property type="nucleotide sequence ID" value="NZ_CP022515.1"/>
</dbReference>
<keyword evidence="1" id="KW-0732">Signal</keyword>
<dbReference type="KEGG" id="aalg:AREALGSMS7_01234"/>
<organism evidence="3 4">
    <name type="scientific">Arenibacter algicola</name>
    <dbReference type="NCBI Taxonomy" id="616991"/>
    <lineage>
        <taxon>Bacteria</taxon>
        <taxon>Pseudomonadati</taxon>
        <taxon>Bacteroidota</taxon>
        <taxon>Flavobacteriia</taxon>
        <taxon>Flavobacteriales</taxon>
        <taxon>Flavobacteriaceae</taxon>
        <taxon>Arenibacter</taxon>
    </lineage>
</organism>
<dbReference type="Pfam" id="PF01676">
    <property type="entry name" value="Metalloenzyme"/>
    <property type="match status" value="1"/>
</dbReference>
<dbReference type="AlphaFoldDB" id="A0A221UTJ3"/>
<dbReference type="GO" id="GO:0046872">
    <property type="term" value="F:metal ion binding"/>
    <property type="evidence" value="ECO:0007669"/>
    <property type="project" value="InterPro"/>
</dbReference>
<feature type="signal peptide" evidence="1">
    <location>
        <begin position="1"/>
        <end position="21"/>
    </location>
</feature>
<dbReference type="Proteomes" id="UP000204551">
    <property type="component" value="Chromosome"/>
</dbReference>
<dbReference type="InterPro" id="IPR017850">
    <property type="entry name" value="Alkaline_phosphatase_core_sf"/>
</dbReference>
<reference evidence="3 4" key="1">
    <citation type="submission" date="2017-07" db="EMBL/GenBank/DDBJ databases">
        <title>Genome Sequence of Arenibacter algicola Strain SMS7 Isolated from a culture of the Diatom Skeletonema marinoi.</title>
        <authorList>
            <person name="Topel M."/>
            <person name="Pinder M.I.M."/>
            <person name="Johansson O.N."/>
            <person name="Kourtchenko O."/>
            <person name="Godhe A."/>
            <person name="Clarke A.K."/>
        </authorList>
    </citation>
    <scope>NUCLEOTIDE SEQUENCE [LARGE SCALE GENOMIC DNA]</scope>
    <source>
        <strain evidence="3 4">SMS7</strain>
    </source>
</reference>
<sequence length="365" mass="41255">MKKTVNTVLCVILFGFFGPLAAQSKEAPNVILITMDGFRWQELFSGADSLLVANKDYVGDTTALKSRFWRSTPEERRSLLMPFFWNEVAEMGQLYGNRFKGSMVNLTNTMWFSYPGYNEILSGEADDSRITSNKKINNPNTTILERVNKLPGYRGKVAAFGSWDVFPYIINEERSGVPVNAGFDIAEGANLSPREEFLNQLQPQVPSPWGTVRLDAFTHHFALEHMKKEHPKLVYISYGETDDFAHDGDYEAYLKSAHNTDGLIKELWQFVQGDDFYKDNTTFIITTDHGRGTQPLETWKSHGGDIAGADEVWLVAFGKEVSTLGEITSQEKLYTNQIAPTVLEAMKLQLKDHDFEGESISLYTK</sequence>
<dbReference type="STRING" id="616991.GCA_000733925_04356"/>
<evidence type="ECO:0000313" key="4">
    <source>
        <dbReference type="Proteomes" id="UP000204551"/>
    </source>
</evidence>
<name>A0A221UTJ3_9FLAO</name>
<feature type="chain" id="PRO_5011265654" evidence="1">
    <location>
        <begin position="22"/>
        <end position="365"/>
    </location>
</feature>
<evidence type="ECO:0000313" key="3">
    <source>
        <dbReference type="EMBL" id="ASO04709.1"/>
    </source>
</evidence>
<feature type="domain" description="Metalloenzyme" evidence="2">
    <location>
        <begin position="221"/>
        <end position="348"/>
    </location>
</feature>
<dbReference type="eggNOG" id="COG3119">
    <property type="taxonomic scope" value="Bacteria"/>
</dbReference>
<proteinExistence type="predicted"/>
<gene>
    <name evidence="3" type="ORF">AREALGSMS7_01234</name>
</gene>